<dbReference type="AlphaFoldDB" id="A0A8T0MQ40"/>
<name>A0A8T0MQ40_PANVG</name>
<dbReference type="PANTHER" id="PTHR33248">
    <property type="entry name" value="ZINC ION-BINDING PROTEIN"/>
    <property type="match status" value="1"/>
</dbReference>
<sequence>MATSRSSRNSSTSSRAWSGYNIEDYSSPIPYRERPLEYEPAVNCKCGAKAARWISWSDENPGRRYLKCFFARVGGCDFWKWYENNMTTPFIAQLLRDLRDAVRSLKKKKKEMEEGFATAQNADENALQGQYEQIGHLNRLLAEKEAANAELKTTVEMLQKERVVLRLVIGVCIAVVVALICRK</sequence>
<evidence type="ECO:0000313" key="9">
    <source>
        <dbReference type="Proteomes" id="UP000823388"/>
    </source>
</evidence>
<keyword evidence="3" id="KW-0862">Zinc</keyword>
<organism evidence="8 9">
    <name type="scientific">Panicum virgatum</name>
    <name type="common">Blackwell switchgrass</name>
    <dbReference type="NCBI Taxonomy" id="38727"/>
    <lineage>
        <taxon>Eukaryota</taxon>
        <taxon>Viridiplantae</taxon>
        <taxon>Streptophyta</taxon>
        <taxon>Embryophyta</taxon>
        <taxon>Tracheophyta</taxon>
        <taxon>Spermatophyta</taxon>
        <taxon>Magnoliopsida</taxon>
        <taxon>Liliopsida</taxon>
        <taxon>Poales</taxon>
        <taxon>Poaceae</taxon>
        <taxon>PACMAD clade</taxon>
        <taxon>Panicoideae</taxon>
        <taxon>Panicodae</taxon>
        <taxon>Paniceae</taxon>
        <taxon>Panicinae</taxon>
        <taxon>Panicum</taxon>
        <taxon>Panicum sect. Hiantes</taxon>
    </lineage>
</organism>
<keyword evidence="1" id="KW-0479">Metal-binding</keyword>
<evidence type="ECO:0000256" key="5">
    <source>
        <dbReference type="SAM" id="Coils"/>
    </source>
</evidence>
<evidence type="ECO:0000256" key="4">
    <source>
        <dbReference type="PROSITE-ProRule" id="PRU01343"/>
    </source>
</evidence>
<dbReference type="EMBL" id="CM029054">
    <property type="protein sequence ID" value="KAG2537204.1"/>
    <property type="molecule type" value="Genomic_DNA"/>
</dbReference>
<gene>
    <name evidence="8" type="ORF">PVAP13_9NG511673</name>
</gene>
<evidence type="ECO:0000313" key="8">
    <source>
        <dbReference type="EMBL" id="KAG2537204.1"/>
    </source>
</evidence>
<keyword evidence="9" id="KW-1185">Reference proteome</keyword>
<dbReference type="GO" id="GO:0008270">
    <property type="term" value="F:zinc ion binding"/>
    <property type="evidence" value="ECO:0007669"/>
    <property type="project" value="UniProtKB-KW"/>
</dbReference>
<proteinExistence type="predicted"/>
<keyword evidence="6" id="KW-1133">Transmembrane helix</keyword>
<accession>A0A8T0MQ40</accession>
<keyword evidence="6" id="KW-0472">Membrane</keyword>
<feature type="transmembrane region" description="Helical" evidence="6">
    <location>
        <begin position="163"/>
        <end position="181"/>
    </location>
</feature>
<dbReference type="PROSITE" id="PS51999">
    <property type="entry name" value="ZF_GRF"/>
    <property type="match status" value="1"/>
</dbReference>
<dbReference type="Proteomes" id="UP000823388">
    <property type="component" value="Chromosome 9N"/>
</dbReference>
<evidence type="ECO:0000256" key="2">
    <source>
        <dbReference type="ARBA" id="ARBA00022771"/>
    </source>
</evidence>
<evidence type="ECO:0000256" key="1">
    <source>
        <dbReference type="ARBA" id="ARBA00022723"/>
    </source>
</evidence>
<reference evidence="8" key="1">
    <citation type="submission" date="2020-05" db="EMBL/GenBank/DDBJ databases">
        <title>WGS assembly of Panicum virgatum.</title>
        <authorList>
            <person name="Lovell J.T."/>
            <person name="Jenkins J."/>
            <person name="Shu S."/>
            <person name="Juenger T.E."/>
            <person name="Schmutz J."/>
        </authorList>
    </citation>
    <scope>NUCLEOTIDE SEQUENCE</scope>
    <source>
        <strain evidence="8">AP13</strain>
    </source>
</reference>
<evidence type="ECO:0000256" key="6">
    <source>
        <dbReference type="SAM" id="Phobius"/>
    </source>
</evidence>
<dbReference type="InterPro" id="IPR010666">
    <property type="entry name" value="Znf_GRF"/>
</dbReference>
<keyword evidence="2 4" id="KW-0863">Zinc-finger</keyword>
<feature type="coiled-coil region" evidence="5">
    <location>
        <begin position="91"/>
        <end position="161"/>
    </location>
</feature>
<keyword evidence="5" id="KW-0175">Coiled coil</keyword>
<evidence type="ECO:0000256" key="3">
    <source>
        <dbReference type="ARBA" id="ARBA00022833"/>
    </source>
</evidence>
<comment type="caution">
    <text evidence="8">The sequence shown here is derived from an EMBL/GenBank/DDBJ whole genome shotgun (WGS) entry which is preliminary data.</text>
</comment>
<feature type="domain" description="GRF-type" evidence="7">
    <location>
        <begin position="44"/>
        <end position="85"/>
    </location>
</feature>
<protein>
    <recommendedName>
        <fullName evidence="7">GRF-type domain-containing protein</fullName>
    </recommendedName>
</protein>
<evidence type="ECO:0000259" key="7">
    <source>
        <dbReference type="PROSITE" id="PS51999"/>
    </source>
</evidence>
<keyword evidence="6" id="KW-0812">Transmembrane</keyword>